<dbReference type="InterPro" id="IPR013083">
    <property type="entry name" value="Znf_RING/FYVE/PHD"/>
</dbReference>
<dbReference type="EMBL" id="JAMKFB020000007">
    <property type="protein sequence ID" value="KAL0189377.1"/>
    <property type="molecule type" value="Genomic_DNA"/>
</dbReference>
<feature type="non-terminal residue" evidence="8">
    <location>
        <position position="229"/>
    </location>
</feature>
<feature type="region of interest" description="Disordered" evidence="5">
    <location>
        <begin position="129"/>
        <end position="164"/>
    </location>
</feature>
<evidence type="ECO:0000256" key="3">
    <source>
        <dbReference type="ARBA" id="ARBA00022833"/>
    </source>
</evidence>
<dbReference type="PROSITE" id="PS50089">
    <property type="entry name" value="ZF_RING_2"/>
    <property type="match status" value="1"/>
</dbReference>
<comment type="caution">
    <text evidence="8">The sequence shown here is derived from an EMBL/GenBank/DDBJ whole genome shotgun (WGS) entry which is preliminary data.</text>
</comment>
<feature type="domain" description="B box-type" evidence="7">
    <location>
        <begin position="181"/>
        <end position="221"/>
    </location>
</feature>
<dbReference type="InterPro" id="IPR051051">
    <property type="entry name" value="E3_ubiq-ligase_TRIM/RNF"/>
</dbReference>
<proteinExistence type="predicted"/>
<dbReference type="AlphaFoldDB" id="A0ABD0QT66"/>
<evidence type="ECO:0000259" key="7">
    <source>
        <dbReference type="PROSITE" id="PS50119"/>
    </source>
</evidence>
<dbReference type="Pfam" id="PF13445">
    <property type="entry name" value="zf-RING_UBOX"/>
    <property type="match status" value="1"/>
</dbReference>
<feature type="compositionally biased region" description="Polar residues" evidence="5">
    <location>
        <begin position="133"/>
        <end position="164"/>
    </location>
</feature>
<keyword evidence="1" id="KW-0479">Metal-binding</keyword>
<keyword evidence="2 4" id="KW-0863">Zinc-finger</keyword>
<dbReference type="InterPro" id="IPR017907">
    <property type="entry name" value="Znf_RING_CS"/>
</dbReference>
<dbReference type="SMART" id="SM00184">
    <property type="entry name" value="RING"/>
    <property type="match status" value="1"/>
</dbReference>
<dbReference type="PROSITE" id="PS00518">
    <property type="entry name" value="ZF_RING_1"/>
    <property type="match status" value="1"/>
</dbReference>
<dbReference type="Gene3D" id="3.30.160.60">
    <property type="entry name" value="Classic Zinc Finger"/>
    <property type="match status" value="1"/>
</dbReference>
<evidence type="ECO:0000256" key="4">
    <source>
        <dbReference type="PROSITE-ProRule" id="PRU00024"/>
    </source>
</evidence>
<evidence type="ECO:0000256" key="1">
    <source>
        <dbReference type="ARBA" id="ARBA00022723"/>
    </source>
</evidence>
<sequence>MPLSRSFLSEEQLLCSICLDVFDNPVSTPCGHSFCMTCISHYWDSVKHCQCPLCKQTFKRKPDLHINRTLREITEQFKRMKDNPGASGGDGTGRDAEEGVKQDSVDGTLRPGKLPGYLLDEMKRRLTRHRAHSNSMASHGESGSEQTVTPNTDSTSDTQLPGFSRQLSLRRYTLSGAADAMKVPLCPKHHRNLELFCRSDLECICVECGQTEHQSHDITCAEKEWQSHK</sequence>
<keyword evidence="9" id="KW-1185">Reference proteome</keyword>
<gene>
    <name evidence="8" type="ORF">M9458_016476</name>
</gene>
<evidence type="ECO:0000256" key="5">
    <source>
        <dbReference type="SAM" id="MobiDB-lite"/>
    </source>
</evidence>
<dbReference type="SUPFAM" id="SSF57845">
    <property type="entry name" value="B-box zinc-binding domain"/>
    <property type="match status" value="1"/>
</dbReference>
<dbReference type="InterPro" id="IPR000315">
    <property type="entry name" value="Znf_B-box"/>
</dbReference>
<dbReference type="Proteomes" id="UP001529510">
    <property type="component" value="Unassembled WGS sequence"/>
</dbReference>
<evidence type="ECO:0000259" key="6">
    <source>
        <dbReference type="PROSITE" id="PS50089"/>
    </source>
</evidence>
<accession>A0ABD0QT66</accession>
<evidence type="ECO:0000256" key="2">
    <source>
        <dbReference type="ARBA" id="ARBA00022771"/>
    </source>
</evidence>
<dbReference type="Gene3D" id="3.30.40.10">
    <property type="entry name" value="Zinc/RING finger domain, C3HC4 (zinc finger)"/>
    <property type="match status" value="1"/>
</dbReference>
<feature type="compositionally biased region" description="Basic and acidic residues" evidence="5">
    <location>
        <begin position="92"/>
        <end position="104"/>
    </location>
</feature>
<organism evidence="8 9">
    <name type="scientific">Cirrhinus mrigala</name>
    <name type="common">Mrigala</name>
    <dbReference type="NCBI Taxonomy" id="683832"/>
    <lineage>
        <taxon>Eukaryota</taxon>
        <taxon>Metazoa</taxon>
        <taxon>Chordata</taxon>
        <taxon>Craniata</taxon>
        <taxon>Vertebrata</taxon>
        <taxon>Euteleostomi</taxon>
        <taxon>Actinopterygii</taxon>
        <taxon>Neopterygii</taxon>
        <taxon>Teleostei</taxon>
        <taxon>Ostariophysi</taxon>
        <taxon>Cypriniformes</taxon>
        <taxon>Cyprinidae</taxon>
        <taxon>Labeoninae</taxon>
        <taxon>Labeonini</taxon>
        <taxon>Cirrhinus</taxon>
    </lineage>
</organism>
<dbReference type="PROSITE" id="PS50119">
    <property type="entry name" value="ZF_BBOX"/>
    <property type="match status" value="1"/>
</dbReference>
<dbReference type="PANTHER" id="PTHR25465">
    <property type="entry name" value="B-BOX DOMAIN CONTAINING"/>
    <property type="match status" value="1"/>
</dbReference>
<feature type="region of interest" description="Disordered" evidence="5">
    <location>
        <begin position="76"/>
        <end position="115"/>
    </location>
</feature>
<evidence type="ECO:0000313" key="8">
    <source>
        <dbReference type="EMBL" id="KAL0189377.1"/>
    </source>
</evidence>
<dbReference type="GO" id="GO:0008270">
    <property type="term" value="F:zinc ion binding"/>
    <property type="evidence" value="ECO:0007669"/>
    <property type="project" value="UniProtKB-KW"/>
</dbReference>
<keyword evidence="3" id="KW-0862">Zinc</keyword>
<dbReference type="InterPro" id="IPR027370">
    <property type="entry name" value="Znf-RING_euk"/>
</dbReference>
<name>A0ABD0QT66_CIRMR</name>
<dbReference type="Pfam" id="PF00643">
    <property type="entry name" value="zf-B_box"/>
    <property type="match status" value="1"/>
</dbReference>
<dbReference type="SUPFAM" id="SSF57850">
    <property type="entry name" value="RING/U-box"/>
    <property type="match status" value="1"/>
</dbReference>
<reference evidence="8 9" key="1">
    <citation type="submission" date="2024-05" db="EMBL/GenBank/DDBJ databases">
        <title>Genome sequencing and assembly of Indian major carp, Cirrhinus mrigala (Hamilton, 1822).</title>
        <authorList>
            <person name="Mohindra V."/>
            <person name="Chowdhury L.M."/>
            <person name="Lal K."/>
            <person name="Jena J.K."/>
        </authorList>
    </citation>
    <scope>NUCLEOTIDE SEQUENCE [LARGE SCALE GENOMIC DNA]</scope>
    <source>
        <strain evidence="8">CM1030</strain>
        <tissue evidence="8">Blood</tissue>
    </source>
</reference>
<feature type="domain" description="RING-type" evidence="6">
    <location>
        <begin position="15"/>
        <end position="55"/>
    </location>
</feature>
<dbReference type="InterPro" id="IPR001841">
    <property type="entry name" value="Znf_RING"/>
</dbReference>
<dbReference type="PANTHER" id="PTHR25465:SF49">
    <property type="entry name" value="BLOODTHIRSTY-RELATED GENE FAMILY, MEMBER 1-RELATED"/>
    <property type="match status" value="1"/>
</dbReference>
<protein>
    <submittedName>
        <fullName evidence="8">Uncharacterized protein</fullName>
    </submittedName>
</protein>
<dbReference type="CDD" id="cd19769">
    <property type="entry name" value="Bbox2_TRIM16-like"/>
    <property type="match status" value="1"/>
</dbReference>
<evidence type="ECO:0000313" key="9">
    <source>
        <dbReference type="Proteomes" id="UP001529510"/>
    </source>
</evidence>